<dbReference type="InterPro" id="IPR011545">
    <property type="entry name" value="DEAD/DEAH_box_helicase_dom"/>
</dbReference>
<dbReference type="PROSITE" id="PS51194">
    <property type="entry name" value="HELICASE_CTER"/>
    <property type="match status" value="1"/>
</dbReference>
<dbReference type="Gene3D" id="3.40.50.300">
    <property type="entry name" value="P-loop containing nucleotide triphosphate hydrolases"/>
    <property type="match status" value="2"/>
</dbReference>
<dbReference type="SMART" id="SM00356">
    <property type="entry name" value="ZnF_C3H1"/>
    <property type="match status" value="1"/>
</dbReference>
<keyword evidence="4" id="KW-0547">Nucleotide-binding</keyword>
<dbReference type="PANTHER" id="PTHR18934:SF145">
    <property type="entry name" value="ATP-DEPENDENT RNA HELICASE DHX57-RELATED"/>
    <property type="match status" value="1"/>
</dbReference>
<feature type="zinc finger region" description="C3H1-type" evidence="10">
    <location>
        <begin position="237"/>
        <end position="264"/>
    </location>
</feature>
<keyword evidence="3 10" id="KW-0479">Metal-binding</keyword>
<proteinExistence type="inferred from homology"/>
<keyword evidence="8 10" id="KW-0862">Zinc</keyword>
<dbReference type="GO" id="GO:0003724">
    <property type="term" value="F:RNA helicase activity"/>
    <property type="evidence" value="ECO:0007669"/>
    <property type="project" value="UniProtKB-EC"/>
</dbReference>
<keyword evidence="5 10" id="KW-0863">Zinc-finger</keyword>
<evidence type="ECO:0000256" key="3">
    <source>
        <dbReference type="ARBA" id="ARBA00022723"/>
    </source>
</evidence>
<evidence type="ECO:0000256" key="9">
    <source>
        <dbReference type="ARBA" id="ARBA00022840"/>
    </source>
</evidence>
<comment type="similarity">
    <text evidence="1">Belongs to the DEAD box helicase family. DEAH subfamily.</text>
</comment>
<feature type="domain" description="Helicase C-terminal" evidence="15">
    <location>
        <begin position="721"/>
        <end position="830"/>
    </location>
</feature>
<dbReference type="InterPro" id="IPR000571">
    <property type="entry name" value="Znf_CCCH"/>
</dbReference>
<organism evidence="16">
    <name type="scientific">Clastoptera arizonana</name>
    <name type="common">Arizona spittle bug</name>
    <dbReference type="NCBI Taxonomy" id="38151"/>
    <lineage>
        <taxon>Eukaryota</taxon>
        <taxon>Metazoa</taxon>
        <taxon>Ecdysozoa</taxon>
        <taxon>Arthropoda</taxon>
        <taxon>Hexapoda</taxon>
        <taxon>Insecta</taxon>
        <taxon>Pterygota</taxon>
        <taxon>Neoptera</taxon>
        <taxon>Paraneoptera</taxon>
        <taxon>Hemiptera</taxon>
        <taxon>Auchenorrhyncha</taxon>
        <taxon>Cercopoidea</taxon>
        <taxon>Clastopteridae</taxon>
        <taxon>Clastoptera</taxon>
    </lineage>
</organism>
<feature type="region of interest" description="Disordered" evidence="11">
    <location>
        <begin position="1"/>
        <end position="28"/>
    </location>
</feature>
<gene>
    <name evidence="16" type="ORF">g.14300</name>
</gene>
<evidence type="ECO:0000259" key="13">
    <source>
        <dbReference type="PROSITE" id="PS50908"/>
    </source>
</evidence>
<dbReference type="GO" id="GO:0003723">
    <property type="term" value="F:RNA binding"/>
    <property type="evidence" value="ECO:0007669"/>
    <property type="project" value="TreeGrafter"/>
</dbReference>
<dbReference type="PROSITE" id="PS51192">
    <property type="entry name" value="HELICASE_ATP_BIND_1"/>
    <property type="match status" value="1"/>
</dbReference>
<dbReference type="Pfam" id="PF00270">
    <property type="entry name" value="DEAD"/>
    <property type="match status" value="1"/>
</dbReference>
<dbReference type="GO" id="GO:0016787">
    <property type="term" value="F:hydrolase activity"/>
    <property type="evidence" value="ECO:0007669"/>
    <property type="project" value="UniProtKB-KW"/>
</dbReference>
<protein>
    <recommendedName>
        <fullName evidence="2">RNA helicase</fullName>
        <ecNumber evidence="2">3.6.4.13</ecNumber>
    </recommendedName>
</protein>
<dbReference type="EMBL" id="GEDC01030481">
    <property type="protein sequence ID" value="JAS06817.1"/>
    <property type="molecule type" value="Transcribed_RNA"/>
</dbReference>
<reference evidence="16" key="1">
    <citation type="submission" date="2015-12" db="EMBL/GenBank/DDBJ databases">
        <title>De novo transcriptome assembly of four potential Pierce s Disease insect vectors from Arizona vineyards.</title>
        <authorList>
            <person name="Tassone E.E."/>
        </authorList>
    </citation>
    <scope>NUCLEOTIDE SEQUENCE</scope>
</reference>
<evidence type="ECO:0000256" key="7">
    <source>
        <dbReference type="ARBA" id="ARBA00022806"/>
    </source>
</evidence>
<dbReference type="PROSITE" id="PS50103">
    <property type="entry name" value="ZF_C3H1"/>
    <property type="match status" value="1"/>
</dbReference>
<dbReference type="InterPro" id="IPR006575">
    <property type="entry name" value="RWD_dom"/>
</dbReference>
<dbReference type="CDD" id="cd17917">
    <property type="entry name" value="DEXHc_RHA-like"/>
    <property type="match status" value="1"/>
</dbReference>
<feature type="domain" description="RWD" evidence="13">
    <location>
        <begin position="181"/>
        <end position="353"/>
    </location>
</feature>
<evidence type="ECO:0000313" key="16">
    <source>
        <dbReference type="EMBL" id="JAS06817.1"/>
    </source>
</evidence>
<dbReference type="InterPro" id="IPR001650">
    <property type="entry name" value="Helicase_C-like"/>
</dbReference>
<dbReference type="InterPro" id="IPR036855">
    <property type="entry name" value="Znf_CCCH_sf"/>
</dbReference>
<dbReference type="Pfam" id="PF05773">
    <property type="entry name" value="RWD"/>
    <property type="match status" value="1"/>
</dbReference>
<sequence length="830" mass="95374">MSGKQNSRWNSEEEREADDVLQVSRKGNGHEANILPEKKLTRKVEMTKLVITDEAIMKIKDTLKFIHGEEFEAKKLSFYKDKGTNLSGQYWIDRGNLIIQGGIDYSNKNRKQLLPHEKVNLFALEKLEKYGFYTAHCEEALKYTSHDVGGSFEVLMSKYLSIDLPDPLKKVPDNILHERATEIETIKSIYDNSIFEERILNQLWVIHMDLQYLSNNYNDNPRTNTNSENSSIVPVKKNTKPICKYFIKDKCKYGIQCKYSHDLPEKISKPVFVNTEYEEKKSKFDLEIRFPAGCAYPKEAPLVAIYPLGCPMPSIHRLRLTSHLQNLAKTYAEMEMGCVYSLLDFLMSQPDEVLEIVRNQKTNPFMISPSENLFEKTLEESLEEMILKENEIIDKQTKNEQEELLPAIKKSLREDTEMCKQFFSIQKNPKYKSFLASRRQLPAWSKMQEVLYSVQCNQVIVISGETGCGKSTQIPQFLLDDWLLNRGDSDEHVEIVCTQPRRLSAISVAERVAQERVDKIGGCVGYQIRLESCVSSSTRLLFCTTGILLRRLEGDPTLSSVTHIVVDEVHERSEEIDFLLVILKKLLPLRRDLKIILMSATLNANLFCSYFNNAPVIEIPGRTFPVESYFLEQIIEECGYVLEEDSQYARYMGNSSRKSMMENLETDLEVADIKTGEMIANPKTPDHLLNIKQLFKRYEGYSRQTCKSLYLMNVEKINFELIEMVVTWIVSGNHDHPKTGSILIFLPGMAEIITLYDQFKSNPMFNPKSGKFILIPLHSTLSSEEQAKVFMKPTGGQRKIVMATNIAETSITIDDCVFVIDCGRMKEKKI</sequence>
<dbReference type="InterPro" id="IPR014001">
    <property type="entry name" value="Helicase_ATP-bd"/>
</dbReference>
<dbReference type="FunFam" id="3.40.50.300:FF:000284">
    <property type="entry name" value="probable ATP-dependent RNA helicase YTHDC2"/>
    <property type="match status" value="1"/>
</dbReference>
<evidence type="ECO:0000259" key="15">
    <source>
        <dbReference type="PROSITE" id="PS51194"/>
    </source>
</evidence>
<feature type="domain" description="Helicase ATP-binding" evidence="14">
    <location>
        <begin position="451"/>
        <end position="620"/>
    </location>
</feature>
<evidence type="ECO:0000256" key="11">
    <source>
        <dbReference type="SAM" id="MobiDB-lite"/>
    </source>
</evidence>
<dbReference type="GO" id="GO:0005524">
    <property type="term" value="F:ATP binding"/>
    <property type="evidence" value="ECO:0007669"/>
    <property type="project" value="UniProtKB-KW"/>
</dbReference>
<evidence type="ECO:0000256" key="8">
    <source>
        <dbReference type="ARBA" id="ARBA00022833"/>
    </source>
</evidence>
<dbReference type="Gene3D" id="2.30.30.1190">
    <property type="match status" value="1"/>
</dbReference>
<dbReference type="PANTHER" id="PTHR18934">
    <property type="entry name" value="ATP-DEPENDENT RNA HELICASE"/>
    <property type="match status" value="1"/>
</dbReference>
<dbReference type="AlphaFoldDB" id="A0A1B6BZX5"/>
<evidence type="ECO:0000256" key="1">
    <source>
        <dbReference type="ARBA" id="ARBA00008792"/>
    </source>
</evidence>
<evidence type="ECO:0000256" key="5">
    <source>
        <dbReference type="ARBA" id="ARBA00022771"/>
    </source>
</evidence>
<keyword evidence="7" id="KW-0347">Helicase</keyword>
<evidence type="ECO:0000259" key="14">
    <source>
        <dbReference type="PROSITE" id="PS51192"/>
    </source>
</evidence>
<evidence type="ECO:0000256" key="10">
    <source>
        <dbReference type="PROSITE-ProRule" id="PRU00723"/>
    </source>
</evidence>
<dbReference type="SUPFAM" id="SSF52540">
    <property type="entry name" value="P-loop containing nucleoside triphosphate hydrolases"/>
    <property type="match status" value="1"/>
</dbReference>
<dbReference type="InterPro" id="IPR027417">
    <property type="entry name" value="P-loop_NTPase"/>
</dbReference>
<keyword evidence="9" id="KW-0067">ATP-binding</keyword>
<evidence type="ECO:0000256" key="2">
    <source>
        <dbReference type="ARBA" id="ARBA00012552"/>
    </source>
</evidence>
<dbReference type="CDD" id="cd18791">
    <property type="entry name" value="SF2_C_RHA"/>
    <property type="match status" value="1"/>
</dbReference>
<feature type="domain" description="C3H1-type" evidence="12">
    <location>
        <begin position="237"/>
        <end position="264"/>
    </location>
</feature>
<name>A0A1B6BZX5_9HEMI</name>
<keyword evidence="6" id="KW-0378">Hydrolase</keyword>
<dbReference type="SUPFAM" id="SSF90229">
    <property type="entry name" value="CCCH zinc finger"/>
    <property type="match status" value="1"/>
</dbReference>
<dbReference type="Pfam" id="PF00271">
    <property type="entry name" value="Helicase_C"/>
    <property type="match status" value="1"/>
</dbReference>
<evidence type="ECO:0000256" key="4">
    <source>
        <dbReference type="ARBA" id="ARBA00022741"/>
    </source>
</evidence>
<dbReference type="EC" id="3.6.4.13" evidence="2"/>
<dbReference type="SMART" id="SM00487">
    <property type="entry name" value="DEXDc"/>
    <property type="match status" value="1"/>
</dbReference>
<evidence type="ECO:0000256" key="6">
    <source>
        <dbReference type="ARBA" id="ARBA00022801"/>
    </source>
</evidence>
<dbReference type="PROSITE" id="PS50908">
    <property type="entry name" value="RWD"/>
    <property type="match status" value="1"/>
</dbReference>
<accession>A0A1B6BZX5</accession>
<evidence type="ECO:0000259" key="12">
    <source>
        <dbReference type="PROSITE" id="PS50103"/>
    </source>
</evidence>
<dbReference type="GO" id="GO:0008270">
    <property type="term" value="F:zinc ion binding"/>
    <property type="evidence" value="ECO:0007669"/>
    <property type="project" value="UniProtKB-KW"/>
</dbReference>